<dbReference type="InterPro" id="IPR005538">
    <property type="entry name" value="LrgA/CidA"/>
</dbReference>
<dbReference type="GO" id="GO:0005886">
    <property type="term" value="C:plasma membrane"/>
    <property type="evidence" value="ECO:0007669"/>
    <property type="project" value="UniProtKB-SubCell"/>
</dbReference>
<dbReference type="Proteomes" id="UP000189970">
    <property type="component" value="Unassembled WGS sequence"/>
</dbReference>
<evidence type="ECO:0000256" key="2">
    <source>
        <dbReference type="ARBA" id="ARBA00022475"/>
    </source>
</evidence>
<name>A0A1V4DGM7_9ENTE</name>
<gene>
    <name evidence="7" type="ORF">BW731_05195</name>
</gene>
<dbReference type="Pfam" id="PF03788">
    <property type="entry name" value="LrgA"/>
    <property type="match status" value="1"/>
</dbReference>
<feature type="transmembrane region" description="Helical" evidence="6">
    <location>
        <begin position="61"/>
        <end position="81"/>
    </location>
</feature>
<feature type="transmembrane region" description="Helical" evidence="6">
    <location>
        <begin position="30"/>
        <end position="49"/>
    </location>
</feature>
<sequence>MKQIKQLFWIFLFSLLGEIVSALLSTFIAIPGSVIGMVLFFCALHFKWVRMDQVDEVGTWLTNNMGIFFVPAGVGLMANFGVLANTWWQLLVIMAVTTTLMIAFVGRIVQAVKSKEVEAETQNTVIIEEIEVEVDVV</sequence>
<comment type="caution">
    <text evidence="7">The sequence shown here is derived from an EMBL/GenBank/DDBJ whole genome shotgun (WGS) entry which is preliminary data.</text>
</comment>
<keyword evidence="2" id="KW-1003">Cell membrane</keyword>
<dbReference type="PANTHER" id="PTHR33931">
    <property type="entry name" value="HOLIN-LIKE PROTEIN CIDA-RELATED"/>
    <property type="match status" value="1"/>
</dbReference>
<accession>A0A1V4DGM7</accession>
<dbReference type="RefSeq" id="WP_079346359.1">
    <property type="nucleotide sequence ID" value="NZ_MVAB01000001.1"/>
</dbReference>
<keyword evidence="5 6" id="KW-0472">Membrane</keyword>
<dbReference type="EMBL" id="MVAB01000001">
    <property type="protein sequence ID" value="OPF87645.1"/>
    <property type="molecule type" value="Genomic_DNA"/>
</dbReference>
<dbReference type="PANTHER" id="PTHR33931:SF2">
    <property type="entry name" value="HOLIN-LIKE PROTEIN CIDA"/>
    <property type="match status" value="1"/>
</dbReference>
<organism evidence="7 8">
    <name type="scientific">Vagococcus martis</name>
    <dbReference type="NCBI Taxonomy" id="1768210"/>
    <lineage>
        <taxon>Bacteria</taxon>
        <taxon>Bacillati</taxon>
        <taxon>Bacillota</taxon>
        <taxon>Bacilli</taxon>
        <taxon>Lactobacillales</taxon>
        <taxon>Enterococcaceae</taxon>
        <taxon>Vagococcus</taxon>
    </lineage>
</organism>
<evidence type="ECO:0000256" key="6">
    <source>
        <dbReference type="SAM" id="Phobius"/>
    </source>
</evidence>
<keyword evidence="7" id="KW-0378">Hydrolase</keyword>
<evidence type="ECO:0000256" key="5">
    <source>
        <dbReference type="ARBA" id="ARBA00023136"/>
    </source>
</evidence>
<proteinExistence type="predicted"/>
<feature type="transmembrane region" description="Helical" evidence="6">
    <location>
        <begin position="87"/>
        <end position="106"/>
    </location>
</feature>
<evidence type="ECO:0000256" key="1">
    <source>
        <dbReference type="ARBA" id="ARBA00004651"/>
    </source>
</evidence>
<evidence type="ECO:0000256" key="3">
    <source>
        <dbReference type="ARBA" id="ARBA00022692"/>
    </source>
</evidence>
<evidence type="ECO:0000256" key="4">
    <source>
        <dbReference type="ARBA" id="ARBA00022989"/>
    </source>
</evidence>
<dbReference type="AlphaFoldDB" id="A0A1V4DGM7"/>
<comment type="subcellular location">
    <subcellularLocation>
        <location evidence="1">Cell membrane</location>
        <topology evidence="1">Multi-pass membrane protein</topology>
    </subcellularLocation>
</comment>
<evidence type="ECO:0000313" key="7">
    <source>
        <dbReference type="EMBL" id="OPF87645.1"/>
    </source>
</evidence>
<reference evidence="7 8" key="1">
    <citation type="submission" date="2017-02" db="EMBL/GenBank/DDBJ databases">
        <title>Vagococcus cremeus sp. nov., isolated from the small intestine of a marten, Martes flavigula.</title>
        <authorList>
            <person name="Tak E.J."/>
            <person name="Bae J.-W."/>
        </authorList>
    </citation>
    <scope>NUCLEOTIDE SEQUENCE [LARGE SCALE GENOMIC DNA]</scope>
    <source>
        <strain evidence="7 8">D7T301</strain>
    </source>
</reference>
<feature type="transmembrane region" description="Helical" evidence="6">
    <location>
        <begin position="7"/>
        <end position="24"/>
    </location>
</feature>
<dbReference type="GO" id="GO:0016787">
    <property type="term" value="F:hydrolase activity"/>
    <property type="evidence" value="ECO:0007669"/>
    <property type="project" value="UniProtKB-KW"/>
</dbReference>
<protein>
    <submittedName>
        <fullName evidence="7">Murein hydrolase regulator LrgA</fullName>
    </submittedName>
</protein>
<keyword evidence="3 6" id="KW-0812">Transmembrane</keyword>
<evidence type="ECO:0000313" key="8">
    <source>
        <dbReference type="Proteomes" id="UP000189970"/>
    </source>
</evidence>
<keyword evidence="8" id="KW-1185">Reference proteome</keyword>
<keyword evidence="4 6" id="KW-1133">Transmembrane helix</keyword>